<dbReference type="OrthoDB" id="649093at2"/>
<evidence type="ECO:0000256" key="9">
    <source>
        <dbReference type="ARBA" id="ARBA00023136"/>
    </source>
</evidence>
<protein>
    <submittedName>
        <fullName evidence="13">TonB family protein</fullName>
    </submittedName>
</protein>
<evidence type="ECO:0000256" key="8">
    <source>
        <dbReference type="ARBA" id="ARBA00022989"/>
    </source>
</evidence>
<evidence type="ECO:0000256" key="3">
    <source>
        <dbReference type="ARBA" id="ARBA00022448"/>
    </source>
</evidence>
<feature type="domain" description="TonB C-terminal" evidence="12">
    <location>
        <begin position="188"/>
        <end position="277"/>
    </location>
</feature>
<keyword evidence="8 11" id="KW-1133">Transmembrane helix</keyword>
<comment type="subcellular location">
    <subcellularLocation>
        <location evidence="1">Cell inner membrane</location>
        <topology evidence="1">Single-pass membrane protein</topology>
        <orientation evidence="1">Periplasmic side</orientation>
    </subcellularLocation>
</comment>
<dbReference type="PANTHER" id="PTHR33446:SF2">
    <property type="entry name" value="PROTEIN TONB"/>
    <property type="match status" value="1"/>
</dbReference>
<keyword evidence="14" id="KW-1185">Reference proteome</keyword>
<dbReference type="Gene3D" id="3.30.1150.10">
    <property type="match status" value="1"/>
</dbReference>
<evidence type="ECO:0000256" key="11">
    <source>
        <dbReference type="SAM" id="Phobius"/>
    </source>
</evidence>
<keyword evidence="6 11" id="KW-0812">Transmembrane</keyword>
<dbReference type="GO" id="GO:0031992">
    <property type="term" value="F:energy transducer activity"/>
    <property type="evidence" value="ECO:0007669"/>
    <property type="project" value="TreeGrafter"/>
</dbReference>
<name>H8KUG7_SOLCM</name>
<evidence type="ECO:0000313" key="14">
    <source>
        <dbReference type="Proteomes" id="UP000007590"/>
    </source>
</evidence>
<evidence type="ECO:0000256" key="2">
    <source>
        <dbReference type="ARBA" id="ARBA00006555"/>
    </source>
</evidence>
<proteinExistence type="inferred from homology"/>
<feature type="region of interest" description="Disordered" evidence="10">
    <location>
        <begin position="125"/>
        <end position="172"/>
    </location>
</feature>
<feature type="transmembrane region" description="Helical" evidence="11">
    <location>
        <begin position="39"/>
        <end position="57"/>
    </location>
</feature>
<dbReference type="InterPro" id="IPR051045">
    <property type="entry name" value="TonB-dependent_transducer"/>
</dbReference>
<organism evidence="13 14">
    <name type="scientific">Solitalea canadensis (strain ATCC 29591 / DSM 3403 / JCM 21819 / LMG 8368 / NBRC 15130 / NCIMB 12057 / USAM 9D)</name>
    <name type="common">Flexibacter canadensis</name>
    <dbReference type="NCBI Taxonomy" id="929556"/>
    <lineage>
        <taxon>Bacteria</taxon>
        <taxon>Pseudomonadati</taxon>
        <taxon>Bacteroidota</taxon>
        <taxon>Sphingobacteriia</taxon>
        <taxon>Sphingobacteriales</taxon>
        <taxon>Sphingobacteriaceae</taxon>
        <taxon>Solitalea</taxon>
    </lineage>
</organism>
<evidence type="ECO:0000256" key="4">
    <source>
        <dbReference type="ARBA" id="ARBA00022475"/>
    </source>
</evidence>
<evidence type="ECO:0000256" key="5">
    <source>
        <dbReference type="ARBA" id="ARBA00022519"/>
    </source>
</evidence>
<keyword evidence="7" id="KW-0653">Protein transport</keyword>
<evidence type="ECO:0000256" key="6">
    <source>
        <dbReference type="ARBA" id="ARBA00022692"/>
    </source>
</evidence>
<keyword evidence="4" id="KW-1003">Cell membrane</keyword>
<feature type="compositionally biased region" description="Basic and acidic residues" evidence="10">
    <location>
        <begin position="125"/>
        <end position="135"/>
    </location>
</feature>
<dbReference type="eggNOG" id="COG0810">
    <property type="taxonomic scope" value="Bacteria"/>
</dbReference>
<dbReference type="InterPro" id="IPR037682">
    <property type="entry name" value="TonB_C"/>
</dbReference>
<dbReference type="STRING" id="929556.Solca_2290"/>
<keyword evidence="5" id="KW-0997">Cell inner membrane</keyword>
<dbReference type="Pfam" id="PF03544">
    <property type="entry name" value="TonB_C"/>
    <property type="match status" value="1"/>
</dbReference>
<dbReference type="EMBL" id="CP003349">
    <property type="protein sequence ID" value="AFD07332.1"/>
    <property type="molecule type" value="Genomic_DNA"/>
</dbReference>
<accession>H8KUG7</accession>
<dbReference type="HOGENOM" id="CLU_065795_0_0_10"/>
<dbReference type="AlphaFoldDB" id="H8KUG7"/>
<dbReference type="InterPro" id="IPR006260">
    <property type="entry name" value="TonB/TolA_C"/>
</dbReference>
<evidence type="ECO:0000313" key="13">
    <source>
        <dbReference type="EMBL" id="AFD07332.1"/>
    </source>
</evidence>
<evidence type="ECO:0000256" key="7">
    <source>
        <dbReference type="ARBA" id="ARBA00022927"/>
    </source>
</evidence>
<dbReference type="GO" id="GO:0098797">
    <property type="term" value="C:plasma membrane protein complex"/>
    <property type="evidence" value="ECO:0007669"/>
    <property type="project" value="TreeGrafter"/>
</dbReference>
<dbReference type="RefSeq" id="WP_014680559.1">
    <property type="nucleotide sequence ID" value="NC_017770.1"/>
</dbReference>
<dbReference type="GO" id="GO:0015031">
    <property type="term" value="P:protein transport"/>
    <property type="evidence" value="ECO:0007669"/>
    <property type="project" value="UniProtKB-KW"/>
</dbReference>
<dbReference type="PROSITE" id="PS52015">
    <property type="entry name" value="TONB_CTD"/>
    <property type="match status" value="1"/>
</dbReference>
<comment type="similarity">
    <text evidence="2">Belongs to the TonB family.</text>
</comment>
<keyword evidence="9 11" id="KW-0472">Membrane</keyword>
<evidence type="ECO:0000259" key="12">
    <source>
        <dbReference type="PROSITE" id="PS52015"/>
    </source>
</evidence>
<evidence type="ECO:0000256" key="10">
    <source>
        <dbReference type="SAM" id="MobiDB-lite"/>
    </source>
</evidence>
<dbReference type="KEGG" id="scn:Solca_2290"/>
<sequence length="277" mass="30629">MKNPFINNNDLTEIVFENRHKEYGAYQLRARYDKTMRKSLFVSVGTLVVLGLSALVFSSKADEAPDVITIVTDLTDGEKIMIVPDEPEKLETPKKAEELPPISTVKDTEMRIVEDNKVTEKDVVQTRDEMKDKVGGSETVENPDGDPNAKSLPIADNNSNGNGGSEGAVEGTADKEFVSVEQMPEYEGGMQKMFKFIGRNLRYPSQAVENNVQGSVIVQFVVDRDGSVNKVSILRGIGVGCDEEAMRVVRLLKFTPGKQNGRPVKVQFSLPIKFTLN</sequence>
<dbReference type="SUPFAM" id="SSF74653">
    <property type="entry name" value="TolA/TonB C-terminal domain"/>
    <property type="match status" value="1"/>
</dbReference>
<dbReference type="GO" id="GO:0055085">
    <property type="term" value="P:transmembrane transport"/>
    <property type="evidence" value="ECO:0007669"/>
    <property type="project" value="InterPro"/>
</dbReference>
<keyword evidence="3" id="KW-0813">Transport</keyword>
<reference evidence="13" key="1">
    <citation type="submission" date="2012-02" db="EMBL/GenBank/DDBJ databases">
        <title>The complete genome of Solitalea canadensis DSM 3403.</title>
        <authorList>
            <consortium name="US DOE Joint Genome Institute (JGI-PGF)"/>
            <person name="Lucas S."/>
            <person name="Copeland A."/>
            <person name="Lapidus A."/>
            <person name="Glavina del Rio T."/>
            <person name="Dalin E."/>
            <person name="Tice H."/>
            <person name="Bruce D."/>
            <person name="Goodwin L."/>
            <person name="Pitluck S."/>
            <person name="Peters L."/>
            <person name="Ovchinnikova G."/>
            <person name="Lu M."/>
            <person name="Kyrpides N."/>
            <person name="Mavromatis K."/>
            <person name="Ivanova N."/>
            <person name="Brettin T."/>
            <person name="Detter J.C."/>
            <person name="Han C."/>
            <person name="Larimer F."/>
            <person name="Land M."/>
            <person name="Hauser L."/>
            <person name="Markowitz V."/>
            <person name="Cheng J.-F."/>
            <person name="Hugenholtz P."/>
            <person name="Woyke T."/>
            <person name="Wu D."/>
            <person name="Spring S."/>
            <person name="Schroeder M."/>
            <person name="Kopitz M."/>
            <person name="Brambilla E."/>
            <person name="Klenk H.-P."/>
            <person name="Eisen J.A."/>
        </authorList>
    </citation>
    <scope>NUCLEOTIDE SEQUENCE</scope>
    <source>
        <strain evidence="13">DSM 3403</strain>
    </source>
</reference>
<dbReference type="Proteomes" id="UP000007590">
    <property type="component" value="Chromosome"/>
</dbReference>
<dbReference type="PANTHER" id="PTHR33446">
    <property type="entry name" value="PROTEIN TONB-RELATED"/>
    <property type="match status" value="1"/>
</dbReference>
<dbReference type="NCBIfam" id="TIGR01352">
    <property type="entry name" value="tonB_Cterm"/>
    <property type="match status" value="1"/>
</dbReference>
<evidence type="ECO:0000256" key="1">
    <source>
        <dbReference type="ARBA" id="ARBA00004383"/>
    </source>
</evidence>
<gene>
    <name evidence="13" type="ordered locus">Solca_2290</name>
</gene>